<sequence>MRLSLLFIAASSAIAVPLHDFHTRGYDENAVAARNLNNLVARYGFQPLAPGAHTLATRDITDHTARLNRLAGAHYQKLRDSGMPHEEARAAVKNHPVYKQLWGADGNLVGRSLLAGSVHANTS</sequence>
<proteinExistence type="predicted"/>
<dbReference type="AlphaFoldDB" id="A0A4R0REK6"/>
<reference evidence="2 3" key="1">
    <citation type="submission" date="2018-11" db="EMBL/GenBank/DDBJ databases">
        <title>Genome assembly of Steccherinum ochraceum LE-BIN_3174, the white-rot fungus of the Steccherinaceae family (The Residual Polyporoid clade, Polyporales, Basidiomycota).</title>
        <authorList>
            <person name="Fedorova T.V."/>
            <person name="Glazunova O.A."/>
            <person name="Landesman E.O."/>
            <person name="Moiseenko K.V."/>
            <person name="Psurtseva N.V."/>
            <person name="Savinova O.S."/>
            <person name="Shakhova N.V."/>
            <person name="Tyazhelova T.V."/>
            <person name="Vasina D.V."/>
        </authorList>
    </citation>
    <scope>NUCLEOTIDE SEQUENCE [LARGE SCALE GENOMIC DNA]</scope>
    <source>
        <strain evidence="2 3">LE-BIN_3174</strain>
    </source>
</reference>
<evidence type="ECO:0008006" key="4">
    <source>
        <dbReference type="Google" id="ProtNLM"/>
    </source>
</evidence>
<accession>A0A4R0REK6</accession>
<name>A0A4R0REK6_9APHY</name>
<feature type="signal peptide" evidence="1">
    <location>
        <begin position="1"/>
        <end position="15"/>
    </location>
</feature>
<keyword evidence="3" id="KW-1185">Reference proteome</keyword>
<evidence type="ECO:0000313" key="3">
    <source>
        <dbReference type="Proteomes" id="UP000292702"/>
    </source>
</evidence>
<feature type="chain" id="PRO_5020210928" description="SCP domain-containing protein" evidence="1">
    <location>
        <begin position="16"/>
        <end position="123"/>
    </location>
</feature>
<dbReference type="Proteomes" id="UP000292702">
    <property type="component" value="Unassembled WGS sequence"/>
</dbReference>
<dbReference type="EMBL" id="RWJN01000329">
    <property type="protein sequence ID" value="TCD63009.1"/>
    <property type="molecule type" value="Genomic_DNA"/>
</dbReference>
<evidence type="ECO:0000313" key="2">
    <source>
        <dbReference type="EMBL" id="TCD63009.1"/>
    </source>
</evidence>
<protein>
    <recommendedName>
        <fullName evidence="4">SCP domain-containing protein</fullName>
    </recommendedName>
</protein>
<comment type="caution">
    <text evidence="2">The sequence shown here is derived from an EMBL/GenBank/DDBJ whole genome shotgun (WGS) entry which is preliminary data.</text>
</comment>
<gene>
    <name evidence="2" type="ORF">EIP91_006101</name>
</gene>
<evidence type="ECO:0000256" key="1">
    <source>
        <dbReference type="SAM" id="SignalP"/>
    </source>
</evidence>
<organism evidence="2 3">
    <name type="scientific">Steccherinum ochraceum</name>
    <dbReference type="NCBI Taxonomy" id="92696"/>
    <lineage>
        <taxon>Eukaryota</taxon>
        <taxon>Fungi</taxon>
        <taxon>Dikarya</taxon>
        <taxon>Basidiomycota</taxon>
        <taxon>Agaricomycotina</taxon>
        <taxon>Agaricomycetes</taxon>
        <taxon>Polyporales</taxon>
        <taxon>Steccherinaceae</taxon>
        <taxon>Steccherinum</taxon>
    </lineage>
</organism>
<keyword evidence="1" id="KW-0732">Signal</keyword>